<protein>
    <recommendedName>
        <fullName evidence="3">GIY-YIG domain-containing protein</fullName>
    </recommendedName>
</protein>
<dbReference type="EMBL" id="NBXE01000008">
    <property type="protein sequence ID" value="RFA28887.1"/>
    <property type="molecule type" value="Genomic_DNA"/>
</dbReference>
<dbReference type="Proteomes" id="UP000257080">
    <property type="component" value="Unassembled WGS sequence"/>
</dbReference>
<gene>
    <name evidence="1" type="ORF">B7R25_04045</name>
</gene>
<dbReference type="CDD" id="cd00719">
    <property type="entry name" value="GIY-YIG_SF"/>
    <property type="match status" value="1"/>
</dbReference>
<evidence type="ECO:0000313" key="1">
    <source>
        <dbReference type="EMBL" id="RFA28887.1"/>
    </source>
</evidence>
<dbReference type="OrthoDB" id="5101374at2"/>
<organism evidence="1 2">
    <name type="scientific">Subtercola boreus</name>
    <dbReference type="NCBI Taxonomy" id="120213"/>
    <lineage>
        <taxon>Bacteria</taxon>
        <taxon>Bacillati</taxon>
        <taxon>Actinomycetota</taxon>
        <taxon>Actinomycetes</taxon>
        <taxon>Micrococcales</taxon>
        <taxon>Microbacteriaceae</taxon>
        <taxon>Subtercola</taxon>
    </lineage>
</organism>
<comment type="caution">
    <text evidence="1">The sequence shown here is derived from an EMBL/GenBank/DDBJ whole genome shotgun (WGS) entry which is preliminary data.</text>
</comment>
<proteinExistence type="predicted"/>
<dbReference type="RefSeq" id="WP_116417677.1">
    <property type="nucleotide sequence ID" value="NZ_NBXC01000008.1"/>
</dbReference>
<reference evidence="1 2" key="1">
    <citation type="submission" date="2017-04" db="EMBL/GenBank/DDBJ databases">
        <title>Comparative genome analysis of Subtercola boreus.</title>
        <authorList>
            <person name="Cho Y.-J."/>
            <person name="Cho A."/>
            <person name="Kim O.-S."/>
            <person name="Lee J.-I."/>
        </authorList>
    </citation>
    <scope>NUCLEOTIDE SEQUENCE [LARGE SCALE GENOMIC DNA]</scope>
    <source>
        <strain evidence="1 2">P28004</strain>
    </source>
</reference>
<evidence type="ECO:0008006" key="3">
    <source>
        <dbReference type="Google" id="ProtNLM"/>
    </source>
</evidence>
<dbReference type="AlphaFoldDB" id="A0A3E0WEJ9"/>
<sequence length="321" mass="35814">MSETGPQLRFTRFDVSELGVPSLLFTDPTALTGIYILEFGNGFRYVGKTVNIISRSATHVRRHGDVVAINFAPCSKVDLDFFERQTIRAQEATFDLRNKLLTSLPGGKDTIEIEVREGVSAALPWLRSVRRRAEPVLGKAGRSPKLSRLRQRDDYEQLTQALAVYIDETIPDPNRTAGVLWSISVLPRTSGGRVVTLNCGGLEAMWAADDVENGKPVVTVSLNLASSNEIGDENEEEDSDESETFGIVDVAEVQYGQALVTTVRLESWSAFEHLIREPTIAEAAYRLNTQMMRQGKNRYRRFHDGPFGQILLDRASRRGLQ</sequence>
<accession>A0A3E0WEJ9</accession>
<evidence type="ECO:0000313" key="2">
    <source>
        <dbReference type="Proteomes" id="UP000257080"/>
    </source>
</evidence>
<name>A0A3E0WEJ9_9MICO</name>